<protein>
    <recommendedName>
        <fullName evidence="5">FLYWCH-type domain-containing protein</fullName>
    </recommendedName>
</protein>
<evidence type="ECO:0000313" key="2">
    <source>
        <dbReference type="EMBL" id="KRZ30327.1"/>
    </source>
</evidence>
<name>A0A0V1JW74_TRIPS</name>
<organism evidence="3 4">
    <name type="scientific">Trichinella pseudospiralis</name>
    <name type="common">Parasitic roundworm</name>
    <dbReference type="NCBI Taxonomy" id="6337"/>
    <lineage>
        <taxon>Eukaryota</taxon>
        <taxon>Metazoa</taxon>
        <taxon>Ecdysozoa</taxon>
        <taxon>Nematoda</taxon>
        <taxon>Enoplea</taxon>
        <taxon>Dorylaimia</taxon>
        <taxon>Trichinellida</taxon>
        <taxon>Trichinellidae</taxon>
        <taxon>Trichinella</taxon>
    </lineage>
</organism>
<dbReference type="Proteomes" id="UP000054826">
    <property type="component" value="Unassembled WGS sequence"/>
</dbReference>
<proteinExistence type="predicted"/>
<dbReference type="EMBL" id="JYDV01000130">
    <property type="protein sequence ID" value="KRZ30327.1"/>
    <property type="molecule type" value="Genomic_DNA"/>
</dbReference>
<feature type="transmembrane region" description="Helical" evidence="1">
    <location>
        <begin position="357"/>
        <end position="378"/>
    </location>
</feature>
<accession>A0A0V1JW74</accession>
<dbReference type="EMBL" id="JYDV01000037">
    <property type="protein sequence ID" value="KRZ39225.1"/>
    <property type="molecule type" value="Genomic_DNA"/>
</dbReference>
<evidence type="ECO:0000313" key="4">
    <source>
        <dbReference type="Proteomes" id="UP000054826"/>
    </source>
</evidence>
<keyword evidence="1" id="KW-0812">Transmembrane</keyword>
<evidence type="ECO:0000313" key="3">
    <source>
        <dbReference type="EMBL" id="KRZ39225.1"/>
    </source>
</evidence>
<comment type="caution">
    <text evidence="3">The sequence shown here is derived from an EMBL/GenBank/DDBJ whole genome shotgun (WGS) entry which is preliminary data.</text>
</comment>
<keyword evidence="1" id="KW-1133">Transmembrane helix</keyword>
<dbReference type="AlphaFoldDB" id="A0A0V1JW74"/>
<keyword evidence="1" id="KW-0472">Membrane</keyword>
<sequence length="391" mass="44646">MRKPLPPPLSLLFPGFQCTTTGQNTYSGLLNNAMIWKFLINLRQQSPGKTVYCGKVNRHIYWYLRRVLTLDCWQSAEPNCINNLLPSTPLSRVSWCQESIVYVRLKILAHTGHDNCDLRLLPEYVGTGLRRNKRKDKNAPGHRFPQCTASSYGCYPAGSRHYRYIMCFIPIFLARLSFVTNRCSGAFLVYDGKALMQIFMMADIAELRHVTNRRGGTSLVYEGRSYKLIYRQTGENGGYSKKGCKDGLSTNLDVTAVLRQTSHSKNCPVDEDIAYQMENRAMLKKRSAEEAKTIPQIYDEEAAAANAEPPTSGQFLFFREVRSAMYKQRANRFPRLPRDRQDLVLAPEFTRTKSGKAFPLMLFIIHAILFSKILLWNIHNVAVQANNHLEA</sequence>
<evidence type="ECO:0008006" key="5">
    <source>
        <dbReference type="Google" id="ProtNLM"/>
    </source>
</evidence>
<gene>
    <name evidence="3" type="ORF">T4C_10039</name>
    <name evidence="2" type="ORF">T4C_11614</name>
</gene>
<reference evidence="3 4" key="1">
    <citation type="submission" date="2015-01" db="EMBL/GenBank/DDBJ databases">
        <title>Evolution of Trichinella species and genotypes.</title>
        <authorList>
            <person name="Korhonen P.K."/>
            <person name="Edoardo P."/>
            <person name="Giuseppe L.R."/>
            <person name="Gasser R.B."/>
        </authorList>
    </citation>
    <scope>NUCLEOTIDE SEQUENCE [LARGE SCALE GENOMIC DNA]</scope>
    <source>
        <strain evidence="3">ISS176</strain>
    </source>
</reference>
<evidence type="ECO:0000256" key="1">
    <source>
        <dbReference type="SAM" id="Phobius"/>
    </source>
</evidence>